<comment type="caution">
    <text evidence="14">The sequence shown here is derived from an EMBL/GenBank/DDBJ whole genome shotgun (WGS) entry which is preliminary data.</text>
</comment>
<dbReference type="GO" id="GO:0016020">
    <property type="term" value="C:membrane"/>
    <property type="evidence" value="ECO:0007669"/>
    <property type="project" value="UniProtKB-SubCell"/>
</dbReference>
<keyword evidence="8 11" id="KW-1133">Transmembrane helix</keyword>
<dbReference type="InterPro" id="IPR029044">
    <property type="entry name" value="Nucleotide-diphossugar_trans"/>
</dbReference>
<evidence type="ECO:0000256" key="2">
    <source>
        <dbReference type="ARBA" id="ARBA00006739"/>
    </source>
</evidence>
<feature type="transmembrane region" description="Helical" evidence="11">
    <location>
        <begin position="272"/>
        <end position="291"/>
    </location>
</feature>
<name>A0AAE0T586_9BIVA</name>
<evidence type="ECO:0000313" key="15">
    <source>
        <dbReference type="Proteomes" id="UP001195483"/>
    </source>
</evidence>
<feature type="domain" description="GtrA/DPMS transmembrane" evidence="13">
    <location>
        <begin position="242"/>
        <end position="359"/>
    </location>
</feature>
<proteinExistence type="inferred from homology"/>
<comment type="function">
    <text evidence="10">Transfers mannose from GDP-mannose to dolichol monophosphate to form dolichol phosphate mannose (Dol-P-Man) which is the mannosyl donor in pathways leading to N-glycosylation, glycosyl phosphatidylinositol membrane anchoring, and O-mannosylation of proteins.</text>
</comment>
<dbReference type="Gene3D" id="3.90.550.10">
    <property type="entry name" value="Spore Coat Polysaccharide Biosynthesis Protein SpsA, Chain A"/>
    <property type="match status" value="1"/>
</dbReference>
<comment type="subunit">
    <text evidence="10">Component of the dolichol-phosphate mannose (DPM) synthase complex.</text>
</comment>
<evidence type="ECO:0000313" key="14">
    <source>
        <dbReference type="EMBL" id="KAK3604012.1"/>
    </source>
</evidence>
<evidence type="ECO:0000256" key="11">
    <source>
        <dbReference type="SAM" id="Phobius"/>
    </source>
</evidence>
<dbReference type="InterPro" id="IPR007267">
    <property type="entry name" value="GtrA_DPMS_TM"/>
</dbReference>
<keyword evidence="15" id="KW-1185">Reference proteome</keyword>
<evidence type="ECO:0000256" key="3">
    <source>
        <dbReference type="ARBA" id="ARBA00012704"/>
    </source>
</evidence>
<feature type="transmembrane region" description="Helical" evidence="11">
    <location>
        <begin position="239"/>
        <end position="260"/>
    </location>
</feature>
<dbReference type="GO" id="GO:0000271">
    <property type="term" value="P:polysaccharide biosynthetic process"/>
    <property type="evidence" value="ECO:0007669"/>
    <property type="project" value="InterPro"/>
</dbReference>
<dbReference type="EC" id="2.4.1.83" evidence="3 10"/>
<comment type="similarity">
    <text evidence="2 10">Belongs to the glycosyltransferase 2 family.</text>
</comment>
<protein>
    <recommendedName>
        <fullName evidence="4 10">Dolichol-phosphate mannosyltransferase subunit 1</fullName>
        <ecNumber evidence="3 10">2.4.1.83</ecNumber>
    </recommendedName>
</protein>
<dbReference type="GO" id="GO:0009247">
    <property type="term" value="P:glycolipid biosynthetic process"/>
    <property type="evidence" value="ECO:0007669"/>
    <property type="project" value="TreeGrafter"/>
</dbReference>
<dbReference type="EMBL" id="JAEAOA010001598">
    <property type="protein sequence ID" value="KAK3604012.1"/>
    <property type="molecule type" value="Genomic_DNA"/>
</dbReference>
<comment type="catalytic activity">
    <reaction evidence="10">
        <text>a di-trans,poly-cis-dolichyl phosphate + GDP-alpha-D-mannose = a di-trans,poly-cis-dolichyl beta-D-mannosyl phosphate + GDP</text>
        <dbReference type="Rhea" id="RHEA:21184"/>
        <dbReference type="Rhea" id="RHEA-COMP:19498"/>
        <dbReference type="Rhea" id="RHEA-COMP:19501"/>
        <dbReference type="ChEBI" id="CHEBI:57527"/>
        <dbReference type="ChEBI" id="CHEBI:57683"/>
        <dbReference type="ChEBI" id="CHEBI:58189"/>
        <dbReference type="ChEBI" id="CHEBI:58211"/>
    </reaction>
</comment>
<comment type="pathway">
    <text evidence="10">Protein modification; protein glycosylation.</text>
</comment>
<gene>
    <name evidence="14" type="ORF">CHS0354_026811</name>
</gene>
<evidence type="ECO:0000259" key="13">
    <source>
        <dbReference type="Pfam" id="PF04138"/>
    </source>
</evidence>
<dbReference type="InterPro" id="IPR039528">
    <property type="entry name" value="DPM1-like"/>
</dbReference>
<keyword evidence="9 11" id="KW-0472">Membrane</keyword>
<feature type="domain" description="Glycosyltransferase 2-like" evidence="12">
    <location>
        <begin position="5"/>
        <end position="172"/>
    </location>
</feature>
<feature type="transmembrane region" description="Helical" evidence="11">
    <location>
        <begin position="303"/>
        <end position="329"/>
    </location>
</feature>
<reference evidence="14" key="1">
    <citation type="journal article" date="2021" name="Genome Biol. Evol.">
        <title>A High-Quality Reference Genome for a Parasitic Bivalve with Doubly Uniparental Inheritance (Bivalvia: Unionida).</title>
        <authorList>
            <person name="Smith C.H."/>
        </authorList>
    </citation>
    <scope>NUCLEOTIDE SEQUENCE</scope>
    <source>
        <strain evidence="14">CHS0354</strain>
    </source>
</reference>
<dbReference type="CDD" id="cd06442">
    <property type="entry name" value="DPM1_like"/>
    <property type="match status" value="1"/>
</dbReference>
<evidence type="ECO:0000256" key="4">
    <source>
        <dbReference type="ARBA" id="ARBA00014858"/>
    </source>
</evidence>
<comment type="subcellular location">
    <subcellularLocation>
        <location evidence="10">Endoplasmic reticulum</location>
    </subcellularLocation>
    <subcellularLocation>
        <location evidence="1">Membrane</location>
        <topology evidence="1">Multi-pass membrane protein</topology>
    </subcellularLocation>
</comment>
<evidence type="ECO:0000259" key="12">
    <source>
        <dbReference type="Pfam" id="PF00535"/>
    </source>
</evidence>
<feature type="transmembrane region" description="Helical" evidence="11">
    <location>
        <begin position="335"/>
        <end position="358"/>
    </location>
</feature>
<dbReference type="PANTHER" id="PTHR43398:SF1">
    <property type="entry name" value="DOLICHOL-PHOSPHATE MANNOSYLTRANSFERASE SUBUNIT 1"/>
    <property type="match status" value="1"/>
</dbReference>
<dbReference type="Pfam" id="PF00535">
    <property type="entry name" value="Glycos_transf_2"/>
    <property type="match status" value="1"/>
</dbReference>
<dbReference type="GO" id="GO:0005783">
    <property type="term" value="C:endoplasmic reticulum"/>
    <property type="evidence" value="ECO:0007669"/>
    <property type="project" value="UniProtKB-SubCell"/>
</dbReference>
<keyword evidence="7 11" id="KW-0812">Transmembrane</keyword>
<dbReference type="AlphaFoldDB" id="A0AAE0T586"/>
<accession>A0AAE0T586</accession>
<dbReference type="GO" id="GO:0004582">
    <property type="term" value="F:dolichyl-phosphate beta-D-mannosyltransferase activity"/>
    <property type="evidence" value="ECO:0007669"/>
    <property type="project" value="UniProtKB-UniRule"/>
</dbReference>
<keyword evidence="10" id="KW-0256">Endoplasmic reticulum</keyword>
<evidence type="ECO:0000256" key="5">
    <source>
        <dbReference type="ARBA" id="ARBA00022676"/>
    </source>
</evidence>
<evidence type="ECO:0000256" key="7">
    <source>
        <dbReference type="ARBA" id="ARBA00022692"/>
    </source>
</evidence>
<organism evidence="14 15">
    <name type="scientific">Potamilus streckersoni</name>
    <dbReference type="NCBI Taxonomy" id="2493646"/>
    <lineage>
        <taxon>Eukaryota</taxon>
        <taxon>Metazoa</taxon>
        <taxon>Spiralia</taxon>
        <taxon>Lophotrochozoa</taxon>
        <taxon>Mollusca</taxon>
        <taxon>Bivalvia</taxon>
        <taxon>Autobranchia</taxon>
        <taxon>Heteroconchia</taxon>
        <taxon>Palaeoheterodonta</taxon>
        <taxon>Unionida</taxon>
        <taxon>Unionoidea</taxon>
        <taxon>Unionidae</taxon>
        <taxon>Ambleminae</taxon>
        <taxon>Lampsilini</taxon>
        <taxon>Potamilus</taxon>
    </lineage>
</organism>
<dbReference type="SUPFAM" id="SSF53448">
    <property type="entry name" value="Nucleotide-diphospho-sugar transferases"/>
    <property type="match status" value="1"/>
</dbReference>
<evidence type="ECO:0000256" key="1">
    <source>
        <dbReference type="ARBA" id="ARBA00004141"/>
    </source>
</evidence>
<evidence type="ECO:0000256" key="6">
    <source>
        <dbReference type="ARBA" id="ARBA00022679"/>
    </source>
</evidence>
<dbReference type="Proteomes" id="UP001195483">
    <property type="component" value="Unassembled WGS sequence"/>
</dbReference>
<evidence type="ECO:0000256" key="10">
    <source>
        <dbReference type="RuleBase" id="RU365083"/>
    </source>
</evidence>
<evidence type="ECO:0000256" key="9">
    <source>
        <dbReference type="ARBA" id="ARBA00023136"/>
    </source>
</evidence>
<reference evidence="14" key="2">
    <citation type="journal article" date="2021" name="Genome Biol. Evol.">
        <title>Developing a high-quality reference genome for a parasitic bivalve with doubly uniparental inheritance (Bivalvia: Unionida).</title>
        <authorList>
            <person name="Smith C.H."/>
        </authorList>
    </citation>
    <scope>NUCLEOTIDE SEQUENCE</scope>
    <source>
        <strain evidence="14">CHS0354</strain>
        <tissue evidence="14">Mantle</tissue>
    </source>
</reference>
<dbReference type="InterPro" id="IPR001173">
    <property type="entry name" value="Glyco_trans_2-like"/>
</dbReference>
<reference evidence="14" key="3">
    <citation type="submission" date="2023-05" db="EMBL/GenBank/DDBJ databases">
        <authorList>
            <person name="Smith C.H."/>
        </authorList>
    </citation>
    <scope>NUCLEOTIDE SEQUENCE</scope>
    <source>
        <strain evidence="14">CHS0354</strain>
        <tissue evidence="14">Mantle</tissue>
    </source>
</reference>
<dbReference type="PANTHER" id="PTHR43398">
    <property type="entry name" value="DOLICHOL-PHOSPHATE MANNOSYLTRANSFERASE SUBUNIT 1"/>
    <property type="match status" value="1"/>
</dbReference>
<sequence>MPRLSVIIPTYKEAKNISPLYEKLKAVLVNLDWELVFVDDHSPDLTYRTVGELCAQDKRVRLVHRIHRKGLSSATIEGMLSVTSEFIAVMDADMQHDEAVLPKMLQQLTDNPGTDIVIGSRYTDGGSTGEWSALRKLVSKTGTALTGFFGVRATTDPMSGFFMLRASFLEKIAPNLSGIGFKILLDIIMSAGKNIKTAEVPYTFKKRVHGESKLGIDTILDLGFLLADKRFGALLPLRFLLFILVGGIGMLIHLGIMYALEQFYGHRFFADNQLIAGTVTIAFNYLLDNLITFKENRRRGAAFFFGLIKFYLVCAIGLLGNVLISVSIYNYEFHWVLAAMAGAFYGGFVNFSLSRILIWKDR</sequence>
<keyword evidence="5 10" id="KW-0328">Glycosyltransferase</keyword>
<dbReference type="Pfam" id="PF04138">
    <property type="entry name" value="GtrA_DPMS_TM"/>
    <property type="match status" value="1"/>
</dbReference>
<evidence type="ECO:0000256" key="8">
    <source>
        <dbReference type="ARBA" id="ARBA00022989"/>
    </source>
</evidence>
<keyword evidence="6 10" id="KW-0808">Transferase</keyword>